<feature type="compositionally biased region" description="Low complexity" evidence="1">
    <location>
        <begin position="366"/>
        <end position="402"/>
    </location>
</feature>
<feature type="compositionally biased region" description="Low complexity" evidence="1">
    <location>
        <begin position="458"/>
        <end position="578"/>
    </location>
</feature>
<dbReference type="InterPro" id="IPR019933">
    <property type="entry name" value="DivIVA_domain"/>
</dbReference>
<feature type="compositionally biased region" description="Polar residues" evidence="1">
    <location>
        <begin position="1"/>
        <end position="10"/>
    </location>
</feature>
<dbReference type="AlphaFoldDB" id="A0A6I5NPH9"/>
<feature type="compositionally biased region" description="Polar residues" evidence="1">
    <location>
        <begin position="608"/>
        <end position="624"/>
    </location>
</feature>
<feature type="compositionally biased region" description="Polar residues" evidence="1">
    <location>
        <begin position="446"/>
        <end position="457"/>
    </location>
</feature>
<feature type="region of interest" description="Disordered" evidence="1">
    <location>
        <begin position="688"/>
        <end position="715"/>
    </location>
</feature>
<comment type="caution">
    <text evidence="2">The sequence shown here is derived from an EMBL/GenBank/DDBJ whole genome shotgun (WGS) entry which is preliminary data.</text>
</comment>
<evidence type="ECO:0000313" key="2">
    <source>
        <dbReference type="EMBL" id="NEG70612.1"/>
    </source>
</evidence>
<dbReference type="Proteomes" id="UP000469292">
    <property type="component" value="Unassembled WGS sequence"/>
</dbReference>
<accession>A0A6I5NPH9</accession>
<dbReference type="RefSeq" id="WP_163228213.1">
    <property type="nucleotide sequence ID" value="NZ_VYSG01000006.1"/>
</dbReference>
<dbReference type="EMBL" id="VYSG01000006">
    <property type="protein sequence ID" value="NEG70612.1"/>
    <property type="molecule type" value="Genomic_DNA"/>
</dbReference>
<feature type="compositionally biased region" description="Low complexity" evidence="1">
    <location>
        <begin position="703"/>
        <end position="715"/>
    </location>
</feature>
<keyword evidence="3" id="KW-1185">Reference proteome</keyword>
<gene>
    <name evidence="2" type="ORF">F6S87_08410</name>
</gene>
<evidence type="ECO:0000313" key="3">
    <source>
        <dbReference type="Proteomes" id="UP000469292"/>
    </source>
</evidence>
<proteinExistence type="predicted"/>
<evidence type="ECO:0000256" key="1">
    <source>
        <dbReference type="SAM" id="MobiDB-lite"/>
    </source>
</evidence>
<dbReference type="InterPro" id="IPR019932">
    <property type="entry name" value="CHP03543"/>
</dbReference>
<protein>
    <submittedName>
        <fullName evidence="2">DivIVA domain-containing protein</fullName>
    </submittedName>
</protein>
<feature type="region of interest" description="Disordered" evidence="1">
    <location>
        <begin position="342"/>
        <end position="675"/>
    </location>
</feature>
<dbReference type="NCBIfam" id="TIGR03543">
    <property type="entry name" value="divI1A_rptt_fam"/>
    <property type="match status" value="1"/>
</dbReference>
<dbReference type="NCBIfam" id="TIGR03544">
    <property type="entry name" value="DivI1A_domain"/>
    <property type="match status" value="1"/>
</dbReference>
<organism evidence="2 3">
    <name type="scientific">Bifidobacterium choloepi</name>
    <dbReference type="NCBI Taxonomy" id="2614131"/>
    <lineage>
        <taxon>Bacteria</taxon>
        <taxon>Bacillati</taxon>
        <taxon>Actinomycetota</taxon>
        <taxon>Actinomycetes</taxon>
        <taxon>Bifidobacteriales</taxon>
        <taxon>Bifidobacteriaceae</taxon>
        <taxon>Bifidobacterium</taxon>
    </lineage>
</organism>
<name>A0A6I5NPH9_9BIFI</name>
<sequence length="715" mass="72607">MAQGQQSDNGASRIAREKKRKWGYDPRQVDEFLEQTHARYDNDDPDLTQGVIQNVSFDLRKGGYVISQVDATLERLERAVVDKQTARDIQRSGRVAWKAQADQLYRELAAHANRAERERFAPGEGKAPSYDRKQVDTVVDNIIEKAGLDLKIAAGIDVDPDDAEALEDVTSSAVANTVFTQRKGKKGYDERQVDYFLNACVALLSRLESYDRIADYEGAETTVAAPMVANPAVSQSPATQPLFDAANVVAGQSGLAAGSPSSYDSASLQATQAYAGANGNDSFDDVSRAEQAIFDQSATPATQAYGTTATGTADAAALSGDSAETGYAGLAGLAATTAASAVSDEPDHAGPDAQTAAYNPFGADVPPSFAPASGASHAAPSSTVSNSPATSSPATSSSSASSLLGADVDGIPAAASAPSPDEPHKPGIADIPHITPAPRTIYPSGTAATNAAVQHTGASHTDSASPSASSSSSAAPAPSFAPASSTASTLSTASTTPSVSPFSTFPSASASSASSTSSVPSTSASSPTFTSSASSSTPSVSPFSTFPSASASSSASPTPTTSPASDSASSAGSSDVPPSFAPAAKPEGSSQQNSHLAALASMAESIGKTPSPTSSAYETTSNYQLPPLPSLDSVSIPDLPPFRRTDDMTDAPSAVTTGRHAAVKSGDADSATSFASVKSHRLDVDIPDLSFPSFGDDDDDQSADGSNSANGKATL</sequence>
<reference evidence="2 3" key="1">
    <citation type="submission" date="2019-09" db="EMBL/GenBank/DDBJ databases">
        <title>Phylogenetic characterization of a novel taxon of the genus Bifidobacterium: Bifidobacterium choloepi sp. nov.</title>
        <authorList>
            <person name="Modesto M."/>
            <person name="Satti M."/>
        </authorList>
    </citation>
    <scope>NUCLEOTIDE SEQUENCE [LARGE SCALE GENOMIC DNA]</scope>
    <source>
        <strain evidence="2 3">BRDM6</strain>
    </source>
</reference>
<feature type="region of interest" description="Disordered" evidence="1">
    <location>
        <begin position="1"/>
        <end position="22"/>
    </location>
</feature>